<evidence type="ECO:0000313" key="3">
    <source>
        <dbReference type="Proteomes" id="UP001107558"/>
    </source>
</evidence>
<dbReference type="PROSITE" id="PS51257">
    <property type="entry name" value="PROKAR_LIPOPROTEIN"/>
    <property type="match status" value="1"/>
</dbReference>
<protein>
    <submittedName>
        <fullName evidence="2">Uncharacterized protein</fullName>
    </submittedName>
</protein>
<gene>
    <name evidence="2" type="ORF">PVAND_004393</name>
</gene>
<evidence type="ECO:0000313" key="2">
    <source>
        <dbReference type="EMBL" id="KAG5674421.1"/>
    </source>
</evidence>
<reference evidence="2" key="1">
    <citation type="submission" date="2021-03" db="EMBL/GenBank/DDBJ databases">
        <title>Chromosome level genome of the anhydrobiotic midge Polypedilum vanderplanki.</title>
        <authorList>
            <person name="Yoshida Y."/>
            <person name="Kikawada T."/>
            <person name="Gusev O."/>
        </authorList>
    </citation>
    <scope>NUCLEOTIDE SEQUENCE</scope>
    <source>
        <strain evidence="2">NIAS01</strain>
        <tissue evidence="2">Whole body or cell culture</tissue>
    </source>
</reference>
<evidence type="ECO:0000256" key="1">
    <source>
        <dbReference type="SAM" id="SignalP"/>
    </source>
</evidence>
<dbReference type="AlphaFoldDB" id="A0A9J6BY07"/>
<name>A0A9J6BY07_POLVA</name>
<keyword evidence="3" id="KW-1185">Reference proteome</keyword>
<comment type="caution">
    <text evidence="2">The sequence shown here is derived from an EMBL/GenBank/DDBJ whole genome shotgun (WGS) entry which is preliminary data.</text>
</comment>
<dbReference type="Proteomes" id="UP001107558">
    <property type="component" value="Chromosome 2"/>
</dbReference>
<feature type="chain" id="PRO_5039912529" evidence="1">
    <location>
        <begin position="20"/>
        <end position="147"/>
    </location>
</feature>
<proteinExistence type="predicted"/>
<sequence>MKVLLLILTFFYYFAIISSCSRSRSRERKYIYPCQNKFYQYYLDDEPTEYGFYAGEYEEGKDAYIGIVDVHIVMVPGRVHLNPPGIYYNQYFQGIIVNNSSKIYYFYKNRRYHKYKWEESQNAEIVPFAVDIGLNIGSPIYFGRVKK</sequence>
<accession>A0A9J6BY07</accession>
<keyword evidence="1" id="KW-0732">Signal</keyword>
<dbReference type="EMBL" id="JADBJN010000002">
    <property type="protein sequence ID" value="KAG5674421.1"/>
    <property type="molecule type" value="Genomic_DNA"/>
</dbReference>
<organism evidence="2 3">
    <name type="scientific">Polypedilum vanderplanki</name>
    <name type="common">Sleeping chironomid midge</name>
    <dbReference type="NCBI Taxonomy" id="319348"/>
    <lineage>
        <taxon>Eukaryota</taxon>
        <taxon>Metazoa</taxon>
        <taxon>Ecdysozoa</taxon>
        <taxon>Arthropoda</taxon>
        <taxon>Hexapoda</taxon>
        <taxon>Insecta</taxon>
        <taxon>Pterygota</taxon>
        <taxon>Neoptera</taxon>
        <taxon>Endopterygota</taxon>
        <taxon>Diptera</taxon>
        <taxon>Nematocera</taxon>
        <taxon>Chironomoidea</taxon>
        <taxon>Chironomidae</taxon>
        <taxon>Chironominae</taxon>
        <taxon>Polypedilum</taxon>
        <taxon>Polypedilum</taxon>
    </lineage>
</organism>
<feature type="signal peptide" evidence="1">
    <location>
        <begin position="1"/>
        <end position="19"/>
    </location>
</feature>